<proteinExistence type="predicted"/>
<gene>
    <name evidence="1" type="ORF">RMAECT_0133</name>
</gene>
<reference evidence="1 2" key="1">
    <citation type="submission" date="2015-01" db="EMBL/GenBank/DDBJ databases">
        <title>Genome Sequencing of Rickettsiales.</title>
        <authorList>
            <person name="Daugherty S.C."/>
            <person name="Su Q."/>
            <person name="Abolude K."/>
            <person name="Beier-Sexton M."/>
            <person name="Carlyon J.A."/>
            <person name="Carter R."/>
            <person name="Day N.P."/>
            <person name="Dumler S.J."/>
            <person name="Dyachenko V."/>
            <person name="Godinez A."/>
            <person name="Kurtti T.J."/>
            <person name="Lichay M."/>
            <person name="Mullins K.E."/>
            <person name="Ott S."/>
            <person name="Pappas-Brown V."/>
            <person name="Paris D.H."/>
            <person name="Patel P."/>
            <person name="Richards A.L."/>
            <person name="Sadzewicz L."/>
            <person name="Sears K."/>
            <person name="Seidman D."/>
            <person name="Sengamalay N."/>
            <person name="Stenos J."/>
            <person name="Tallon L.J."/>
            <person name="Vincent G."/>
            <person name="Fraser C.M."/>
            <person name="Munderloh U."/>
            <person name="Dunning-Hotopp J.C."/>
        </authorList>
    </citation>
    <scope>NUCLEOTIDE SEQUENCE [LARGE SCALE GENOMIC DNA]</scope>
    <source>
        <strain evidence="1 2">Ect</strain>
    </source>
</reference>
<dbReference type="EMBL" id="LAOC01000001">
    <property type="protein sequence ID" value="KJV78375.1"/>
    <property type="molecule type" value="Genomic_DNA"/>
</dbReference>
<sequence>MVCIFLELKCHPVAIFYRHCEKNYAVMRRSNLRSLSLFHEIATQPTAARNDDKNQSL</sequence>
<organism evidence="1 2">
    <name type="scientific">Rickettsia rhipicephali str. Ect</name>
    <dbReference type="NCBI Taxonomy" id="1359199"/>
    <lineage>
        <taxon>Bacteria</taxon>
        <taxon>Pseudomonadati</taxon>
        <taxon>Pseudomonadota</taxon>
        <taxon>Alphaproteobacteria</taxon>
        <taxon>Rickettsiales</taxon>
        <taxon>Rickettsiaceae</taxon>
        <taxon>Rickettsieae</taxon>
        <taxon>Rickettsia</taxon>
        <taxon>spotted fever group</taxon>
    </lineage>
</organism>
<dbReference type="RefSeq" id="WP_155815115.1">
    <property type="nucleotide sequence ID" value="NZ_LAOC01000001.1"/>
</dbReference>
<dbReference type="AlphaFoldDB" id="A0A0F3PDF9"/>
<protein>
    <submittedName>
        <fullName evidence="1">Uncharacterized protein</fullName>
    </submittedName>
</protein>
<dbReference type="Proteomes" id="UP000033591">
    <property type="component" value="Unassembled WGS sequence"/>
</dbReference>
<name>A0A0F3PDF9_RICRH</name>
<dbReference type="PATRIC" id="fig|1359199.3.peg.124"/>
<comment type="caution">
    <text evidence="1">The sequence shown here is derived from an EMBL/GenBank/DDBJ whole genome shotgun (WGS) entry which is preliminary data.</text>
</comment>
<evidence type="ECO:0000313" key="1">
    <source>
        <dbReference type="EMBL" id="KJV78375.1"/>
    </source>
</evidence>
<accession>A0A0F3PDF9</accession>
<evidence type="ECO:0000313" key="2">
    <source>
        <dbReference type="Proteomes" id="UP000033591"/>
    </source>
</evidence>